<protein>
    <submittedName>
        <fullName evidence="1">DUF6482 family protein</fullName>
    </submittedName>
</protein>
<reference evidence="1 2" key="1">
    <citation type="submission" date="2022-01" db="EMBL/GenBank/DDBJ databases">
        <title>Paraglaciecola sp. G1-23.</title>
        <authorList>
            <person name="Jin M.S."/>
            <person name="Han D.M."/>
            <person name="Kim H.M."/>
            <person name="Jeon C.O."/>
        </authorList>
    </citation>
    <scope>NUCLEOTIDE SEQUENCE [LARGE SCALE GENOMIC DNA]</scope>
    <source>
        <strain evidence="1 2">G1-23</strain>
    </source>
</reference>
<organism evidence="1 2">
    <name type="scientific">Paraglaciecola algarum</name>
    <dbReference type="NCBI Taxonomy" id="3050085"/>
    <lineage>
        <taxon>Bacteria</taxon>
        <taxon>Pseudomonadati</taxon>
        <taxon>Pseudomonadota</taxon>
        <taxon>Gammaproteobacteria</taxon>
        <taxon>Alteromonadales</taxon>
        <taxon>Alteromonadaceae</taxon>
        <taxon>Paraglaciecola</taxon>
    </lineage>
</organism>
<name>A0ABS9DEJ5_9ALTE</name>
<gene>
    <name evidence="1" type="ORF">L0668_20175</name>
</gene>
<accession>A0ABS9DEJ5</accession>
<keyword evidence="2" id="KW-1185">Reference proteome</keyword>
<proteinExistence type="predicted"/>
<evidence type="ECO:0000313" key="2">
    <source>
        <dbReference type="Proteomes" id="UP001521137"/>
    </source>
</evidence>
<evidence type="ECO:0000313" key="1">
    <source>
        <dbReference type="EMBL" id="MCF2950438.1"/>
    </source>
</evidence>
<comment type="caution">
    <text evidence="1">The sequence shown here is derived from an EMBL/GenBank/DDBJ whole genome shotgun (WGS) entry which is preliminary data.</text>
</comment>
<sequence>MAFQTQSKNFDLTPSILALADSPHYLVGAYDSNHNFKPLMNSEKIATVSSLVEAKQLLISKNINSASIEYQSAYDEMCGTQTTNHCRQVIHF</sequence>
<dbReference type="RefSeq" id="WP_235314540.1">
    <property type="nucleotide sequence ID" value="NZ_JAKGAS010000020.1"/>
</dbReference>
<dbReference type="Proteomes" id="UP001521137">
    <property type="component" value="Unassembled WGS sequence"/>
</dbReference>
<dbReference type="EMBL" id="JAKGAS010000020">
    <property type="protein sequence ID" value="MCF2950438.1"/>
    <property type="molecule type" value="Genomic_DNA"/>
</dbReference>
<dbReference type="InterPro" id="IPR045508">
    <property type="entry name" value="DUF6482"/>
</dbReference>
<dbReference type="Pfam" id="PF20090">
    <property type="entry name" value="DUF6482"/>
    <property type="match status" value="1"/>
</dbReference>